<dbReference type="Pfam" id="PF08501">
    <property type="entry name" value="Shikimate_dh_N"/>
    <property type="match status" value="1"/>
</dbReference>
<keyword evidence="6" id="KW-1185">Reference proteome</keyword>
<sequence>MSAPGPGQRRCAVLGDPVDHSLSPALHAAAYAALDLPWDYTARRVPAGTLAAFLASAAGEEAWRGFSLTMPLKREVLPLLDEVGEQARRAGAANTVVLEHAAGGVRRHGDNTDVPGAAAAVRERTDVEPRTVTVLGGGATATSTALALCDLGARQVRLLVRAAARAEETAAAVAAHPAAPRVEVLDLATAPVVGEVVVSTVPAAAQDDALLARCAAAPVVFEVLYDPWPTPLQAAAERGGQALVTGLDLLVHQAVLQVELMTGRAVPLAAVRDAGEAAVAARSAAP</sequence>
<feature type="domain" description="Shikimate dehydrogenase substrate binding N-terminal" evidence="3">
    <location>
        <begin position="13"/>
        <end position="96"/>
    </location>
</feature>
<dbReference type="GO" id="GO:0009073">
    <property type="term" value="P:aromatic amino acid family biosynthetic process"/>
    <property type="evidence" value="ECO:0007669"/>
    <property type="project" value="UniProtKB-KW"/>
</dbReference>
<name>A0A7Y9RXV4_9ACTN</name>
<protein>
    <submittedName>
        <fullName evidence="5">Shikimate dehydrogenase</fullName>
        <ecNumber evidence="5">1.1.1.25</ecNumber>
    </submittedName>
</protein>
<dbReference type="InterPro" id="IPR022893">
    <property type="entry name" value="Shikimate_DH_fam"/>
</dbReference>
<keyword evidence="2" id="KW-0057">Aromatic amino acid biosynthesis</keyword>
<dbReference type="NCBIfam" id="NF001311">
    <property type="entry name" value="PRK00258.1-3"/>
    <property type="match status" value="1"/>
</dbReference>
<dbReference type="GO" id="GO:0009423">
    <property type="term" value="P:chorismate biosynthetic process"/>
    <property type="evidence" value="ECO:0007669"/>
    <property type="project" value="TreeGrafter"/>
</dbReference>
<dbReference type="GO" id="GO:0004764">
    <property type="term" value="F:shikimate 3-dehydrogenase (NADP+) activity"/>
    <property type="evidence" value="ECO:0007669"/>
    <property type="project" value="UniProtKB-EC"/>
</dbReference>
<evidence type="ECO:0000313" key="6">
    <source>
        <dbReference type="Proteomes" id="UP000544110"/>
    </source>
</evidence>
<dbReference type="GO" id="GO:0005829">
    <property type="term" value="C:cytosol"/>
    <property type="evidence" value="ECO:0007669"/>
    <property type="project" value="TreeGrafter"/>
</dbReference>
<dbReference type="GO" id="GO:0050661">
    <property type="term" value="F:NADP binding"/>
    <property type="evidence" value="ECO:0007669"/>
    <property type="project" value="TreeGrafter"/>
</dbReference>
<comment type="caution">
    <text evidence="5">The sequence shown here is derived from an EMBL/GenBank/DDBJ whole genome shotgun (WGS) entry which is preliminary data.</text>
</comment>
<dbReference type="InterPro" id="IPR013708">
    <property type="entry name" value="Shikimate_DH-bd_N"/>
</dbReference>
<proteinExistence type="predicted"/>
<feature type="domain" description="SDH C-terminal" evidence="4">
    <location>
        <begin position="246"/>
        <end position="274"/>
    </location>
</feature>
<reference evidence="5 6" key="1">
    <citation type="submission" date="2020-07" db="EMBL/GenBank/DDBJ databases">
        <title>Sequencing the genomes of 1000 actinobacteria strains.</title>
        <authorList>
            <person name="Klenk H.-P."/>
        </authorList>
    </citation>
    <scope>NUCLEOTIDE SEQUENCE [LARGE SCALE GENOMIC DNA]</scope>
    <source>
        <strain evidence="5 6">DSM 24552</strain>
    </source>
</reference>
<dbReference type="PANTHER" id="PTHR21089:SF1">
    <property type="entry name" value="BIFUNCTIONAL 3-DEHYDROQUINATE DEHYDRATASE_SHIKIMATE DEHYDROGENASE, CHLOROPLASTIC"/>
    <property type="match status" value="1"/>
</dbReference>
<dbReference type="GO" id="GO:0019632">
    <property type="term" value="P:shikimate metabolic process"/>
    <property type="evidence" value="ECO:0007669"/>
    <property type="project" value="TreeGrafter"/>
</dbReference>
<evidence type="ECO:0000313" key="5">
    <source>
        <dbReference type="EMBL" id="NYG56079.1"/>
    </source>
</evidence>
<dbReference type="RefSeq" id="WP_179518408.1">
    <property type="nucleotide sequence ID" value="NZ_JACCAC010000001.1"/>
</dbReference>
<dbReference type="SUPFAM" id="SSF53223">
    <property type="entry name" value="Aminoacid dehydrogenase-like, N-terminal domain"/>
    <property type="match status" value="1"/>
</dbReference>
<dbReference type="PANTHER" id="PTHR21089">
    <property type="entry name" value="SHIKIMATE DEHYDROGENASE"/>
    <property type="match status" value="1"/>
</dbReference>
<keyword evidence="2" id="KW-0028">Amino-acid biosynthesis</keyword>
<evidence type="ECO:0000256" key="2">
    <source>
        <dbReference type="ARBA" id="ARBA00023141"/>
    </source>
</evidence>
<dbReference type="InterPro" id="IPR041121">
    <property type="entry name" value="SDH_C"/>
</dbReference>
<dbReference type="EMBL" id="JACCAC010000001">
    <property type="protein sequence ID" value="NYG56079.1"/>
    <property type="molecule type" value="Genomic_DNA"/>
</dbReference>
<dbReference type="AlphaFoldDB" id="A0A7Y9RXV4"/>
<comment type="pathway">
    <text evidence="1">Metabolic intermediate biosynthesis; chorismate biosynthesis; chorismate from D-erythrose 4-phosphate and phosphoenolpyruvate: step 4/7.</text>
</comment>
<dbReference type="Proteomes" id="UP000544110">
    <property type="component" value="Unassembled WGS sequence"/>
</dbReference>
<dbReference type="SUPFAM" id="SSF51735">
    <property type="entry name" value="NAD(P)-binding Rossmann-fold domains"/>
    <property type="match status" value="1"/>
</dbReference>
<evidence type="ECO:0000256" key="1">
    <source>
        <dbReference type="ARBA" id="ARBA00004871"/>
    </source>
</evidence>
<dbReference type="InterPro" id="IPR036291">
    <property type="entry name" value="NAD(P)-bd_dom_sf"/>
</dbReference>
<dbReference type="EC" id="1.1.1.25" evidence="5"/>
<dbReference type="Gene3D" id="3.40.50.720">
    <property type="entry name" value="NAD(P)-binding Rossmann-like Domain"/>
    <property type="match status" value="1"/>
</dbReference>
<evidence type="ECO:0000259" key="4">
    <source>
        <dbReference type="Pfam" id="PF18317"/>
    </source>
</evidence>
<dbReference type="Gene3D" id="3.40.50.10860">
    <property type="entry name" value="Leucine Dehydrogenase, chain A, domain 1"/>
    <property type="match status" value="1"/>
</dbReference>
<dbReference type="Pfam" id="PF18317">
    <property type="entry name" value="SDH_C"/>
    <property type="match status" value="1"/>
</dbReference>
<organism evidence="5 6">
    <name type="scientific">Nocardioides perillae</name>
    <dbReference type="NCBI Taxonomy" id="1119534"/>
    <lineage>
        <taxon>Bacteria</taxon>
        <taxon>Bacillati</taxon>
        <taxon>Actinomycetota</taxon>
        <taxon>Actinomycetes</taxon>
        <taxon>Propionibacteriales</taxon>
        <taxon>Nocardioidaceae</taxon>
        <taxon>Nocardioides</taxon>
    </lineage>
</organism>
<gene>
    <name evidence="5" type="ORF">BJ989_002383</name>
</gene>
<keyword evidence="5" id="KW-0560">Oxidoreductase</keyword>
<dbReference type="InterPro" id="IPR046346">
    <property type="entry name" value="Aminoacid_DH-like_N_sf"/>
</dbReference>
<accession>A0A7Y9RXV4</accession>
<evidence type="ECO:0000259" key="3">
    <source>
        <dbReference type="Pfam" id="PF08501"/>
    </source>
</evidence>